<dbReference type="Pfam" id="PF00078">
    <property type="entry name" value="RVT_1"/>
    <property type="match status" value="1"/>
</dbReference>
<dbReference type="InterPro" id="IPR043128">
    <property type="entry name" value="Rev_trsase/Diguanyl_cyclase"/>
</dbReference>
<protein>
    <recommendedName>
        <fullName evidence="1">Reverse transcriptase domain-containing protein</fullName>
    </recommendedName>
</protein>
<dbReference type="EMBL" id="RCMV01000081">
    <property type="protein sequence ID" value="KAG3225527.1"/>
    <property type="molecule type" value="Genomic_DNA"/>
</dbReference>
<evidence type="ECO:0000313" key="5">
    <source>
        <dbReference type="EMBL" id="KAG2996025.1"/>
    </source>
</evidence>
<evidence type="ECO:0000313" key="6">
    <source>
        <dbReference type="EMBL" id="KAG3225527.1"/>
    </source>
</evidence>
<dbReference type="EMBL" id="RCMK01000106">
    <property type="protein sequence ID" value="KAG2948654.1"/>
    <property type="molecule type" value="Genomic_DNA"/>
</dbReference>
<organism evidence="6 7">
    <name type="scientific">Phytophthora cactorum</name>
    <dbReference type="NCBI Taxonomy" id="29920"/>
    <lineage>
        <taxon>Eukaryota</taxon>
        <taxon>Sar</taxon>
        <taxon>Stramenopiles</taxon>
        <taxon>Oomycota</taxon>
        <taxon>Peronosporomycetes</taxon>
        <taxon>Peronosporales</taxon>
        <taxon>Peronosporaceae</taxon>
        <taxon>Phytophthora</taxon>
    </lineage>
</organism>
<comment type="caution">
    <text evidence="6">The sequence shown here is derived from an EMBL/GenBank/DDBJ whole genome shotgun (WGS) entry which is preliminary data.</text>
</comment>
<reference evidence="6" key="1">
    <citation type="submission" date="2018-05" db="EMBL/GenBank/DDBJ databases">
        <title>Effector identification in a new, highly contiguous assembly of the strawberry crown rot pathogen Phytophthora cactorum.</title>
        <authorList>
            <person name="Armitage A.D."/>
            <person name="Nellist C.F."/>
            <person name="Bates H."/>
            <person name="Vickerstaff R.J."/>
            <person name="Harrison R.J."/>
        </authorList>
    </citation>
    <scope>NUCLEOTIDE SEQUENCE</scope>
    <source>
        <strain evidence="2">15-7</strain>
        <strain evidence="3">4032</strain>
        <strain evidence="4">4040</strain>
        <strain evidence="5">P415</strain>
        <strain evidence="6">P421</strain>
    </source>
</reference>
<dbReference type="AlphaFoldDB" id="A0A8T1ILN1"/>
<dbReference type="SUPFAM" id="SSF56672">
    <property type="entry name" value="DNA/RNA polymerases"/>
    <property type="match status" value="1"/>
</dbReference>
<feature type="domain" description="Reverse transcriptase" evidence="1">
    <location>
        <begin position="1"/>
        <end position="70"/>
    </location>
</feature>
<name>A0A8T1ILN1_9STRA</name>
<dbReference type="InterPro" id="IPR043502">
    <property type="entry name" value="DNA/RNA_pol_sf"/>
</dbReference>
<dbReference type="Proteomes" id="UP000735874">
    <property type="component" value="Unassembled WGS sequence"/>
</dbReference>
<evidence type="ECO:0000259" key="1">
    <source>
        <dbReference type="Pfam" id="PF00078"/>
    </source>
</evidence>
<dbReference type="EMBL" id="RCML01000041">
    <property type="protein sequence ID" value="KAG2996025.1"/>
    <property type="molecule type" value="Genomic_DNA"/>
</dbReference>
<evidence type="ECO:0000313" key="4">
    <source>
        <dbReference type="EMBL" id="KAG2948654.1"/>
    </source>
</evidence>
<dbReference type="EMBL" id="RCMI01000043">
    <property type="protein sequence ID" value="KAG2939989.1"/>
    <property type="molecule type" value="Genomic_DNA"/>
</dbReference>
<evidence type="ECO:0000313" key="3">
    <source>
        <dbReference type="EMBL" id="KAG2939989.1"/>
    </source>
</evidence>
<dbReference type="Proteomes" id="UP000760860">
    <property type="component" value="Unassembled WGS sequence"/>
</dbReference>
<dbReference type="Gene3D" id="3.30.70.270">
    <property type="match status" value="1"/>
</dbReference>
<evidence type="ECO:0000313" key="2">
    <source>
        <dbReference type="EMBL" id="KAG2868684.1"/>
    </source>
</evidence>
<proteinExistence type="predicted"/>
<dbReference type="Proteomes" id="UP000774804">
    <property type="component" value="Unassembled WGS sequence"/>
</dbReference>
<accession>A0A8T1ILN1</accession>
<dbReference type="InterPro" id="IPR000477">
    <property type="entry name" value="RT_dom"/>
</dbReference>
<dbReference type="EMBL" id="RCMG01000009">
    <property type="protein sequence ID" value="KAG2868684.1"/>
    <property type="molecule type" value="Genomic_DNA"/>
</dbReference>
<evidence type="ECO:0000313" key="7">
    <source>
        <dbReference type="Proteomes" id="UP000760860"/>
    </source>
</evidence>
<dbReference type="VEuPathDB" id="FungiDB:PC110_g23237"/>
<gene>
    <name evidence="2" type="ORF">PC113_g880</name>
    <name evidence="3" type="ORF">PC115_g2817</name>
    <name evidence="4" type="ORF">PC117_g5877</name>
    <name evidence="5" type="ORF">PC118_g2701</name>
    <name evidence="6" type="ORF">PC129_g3868</name>
</gene>
<sequence>MGGTNSVAYVQSTVQEMFSEVFDKGLLIWIDDLLGYEKSDEGLLFLLKIVLTICAEKGLKLNPKKCSFYLRQAL</sequence>
<dbReference type="Proteomes" id="UP000697107">
    <property type="component" value="Unassembled WGS sequence"/>
</dbReference>
<dbReference type="Proteomes" id="UP000736787">
    <property type="component" value="Unassembled WGS sequence"/>
</dbReference>